<evidence type="ECO:0000313" key="2">
    <source>
        <dbReference type="EMBL" id="PXF42856.1"/>
    </source>
</evidence>
<evidence type="ECO:0008006" key="4">
    <source>
        <dbReference type="Google" id="ProtNLM"/>
    </source>
</evidence>
<evidence type="ECO:0000256" key="1">
    <source>
        <dbReference type="SAM" id="Phobius"/>
    </source>
</evidence>
<dbReference type="EMBL" id="NBIV01000147">
    <property type="protein sequence ID" value="PXF42856.1"/>
    <property type="molecule type" value="Genomic_DNA"/>
</dbReference>
<gene>
    <name evidence="2" type="ORF">BWQ96_07400</name>
</gene>
<organism evidence="2 3">
    <name type="scientific">Gracilariopsis chorda</name>
    <dbReference type="NCBI Taxonomy" id="448386"/>
    <lineage>
        <taxon>Eukaryota</taxon>
        <taxon>Rhodophyta</taxon>
        <taxon>Florideophyceae</taxon>
        <taxon>Rhodymeniophycidae</taxon>
        <taxon>Gracilariales</taxon>
        <taxon>Gracilariaceae</taxon>
        <taxon>Gracilariopsis</taxon>
    </lineage>
</organism>
<evidence type="ECO:0000313" key="3">
    <source>
        <dbReference type="Proteomes" id="UP000247409"/>
    </source>
</evidence>
<name>A0A2V3IL94_9FLOR</name>
<sequence>MSNSNSEIDTFAAILALSLGAVIFMRIAKKRRLLQRGGF</sequence>
<reference evidence="2 3" key="1">
    <citation type="journal article" date="2018" name="Mol. Biol. Evol.">
        <title>Analysis of the draft genome of the red seaweed Gracilariopsis chorda provides insights into genome size evolution in Rhodophyta.</title>
        <authorList>
            <person name="Lee J."/>
            <person name="Yang E.C."/>
            <person name="Graf L."/>
            <person name="Yang J.H."/>
            <person name="Qiu H."/>
            <person name="Zel Zion U."/>
            <person name="Chan C.X."/>
            <person name="Stephens T.G."/>
            <person name="Weber A.P.M."/>
            <person name="Boo G.H."/>
            <person name="Boo S.M."/>
            <person name="Kim K.M."/>
            <person name="Shin Y."/>
            <person name="Jung M."/>
            <person name="Lee S.J."/>
            <person name="Yim H.S."/>
            <person name="Lee J.H."/>
            <person name="Bhattacharya D."/>
            <person name="Yoon H.S."/>
        </authorList>
    </citation>
    <scope>NUCLEOTIDE SEQUENCE [LARGE SCALE GENOMIC DNA]</scope>
    <source>
        <strain evidence="2 3">SKKU-2015</strain>
        <tissue evidence="2">Whole body</tissue>
    </source>
</reference>
<keyword evidence="1" id="KW-1133">Transmembrane helix</keyword>
<keyword evidence="3" id="KW-1185">Reference proteome</keyword>
<dbReference type="Proteomes" id="UP000247409">
    <property type="component" value="Unassembled WGS sequence"/>
</dbReference>
<dbReference type="AlphaFoldDB" id="A0A2V3IL94"/>
<proteinExistence type="predicted"/>
<comment type="caution">
    <text evidence="2">The sequence shown here is derived from an EMBL/GenBank/DDBJ whole genome shotgun (WGS) entry which is preliminary data.</text>
</comment>
<protein>
    <recommendedName>
        <fullName evidence="4">LPXTG cell wall anchor domain-containing protein</fullName>
    </recommendedName>
</protein>
<keyword evidence="1" id="KW-0812">Transmembrane</keyword>
<keyword evidence="1" id="KW-0472">Membrane</keyword>
<accession>A0A2V3IL94</accession>
<feature type="transmembrane region" description="Helical" evidence="1">
    <location>
        <begin position="12"/>
        <end position="28"/>
    </location>
</feature>